<dbReference type="AlphaFoldDB" id="A0A9Q0NBG1"/>
<sequence length="74" mass="8244">MLPINGSSEVVPTLQLSKLSNLSHLSMSGNFFIHLPPVALLNLFHLKELHLNRLDKLVKIDSRTVPCSQLLGEQ</sequence>
<reference evidence="1" key="1">
    <citation type="submission" date="2022-07" db="EMBL/GenBank/DDBJ databases">
        <authorList>
            <person name="Trinca V."/>
            <person name="Uliana J.V.C."/>
            <person name="Torres T.T."/>
            <person name="Ward R.J."/>
            <person name="Monesi N."/>
        </authorList>
    </citation>
    <scope>NUCLEOTIDE SEQUENCE</scope>
    <source>
        <strain evidence="1">HSMRA1968</strain>
        <tissue evidence="1">Whole embryos</tissue>
    </source>
</reference>
<protein>
    <submittedName>
        <fullName evidence="1">Uncharacterized protein</fullName>
    </submittedName>
</protein>
<evidence type="ECO:0000313" key="1">
    <source>
        <dbReference type="EMBL" id="KAJ6647223.1"/>
    </source>
</evidence>
<dbReference type="EMBL" id="WJQU01000001">
    <property type="protein sequence ID" value="KAJ6647223.1"/>
    <property type="molecule type" value="Genomic_DNA"/>
</dbReference>
<dbReference type="Proteomes" id="UP001151699">
    <property type="component" value="Chromosome A"/>
</dbReference>
<dbReference type="OrthoDB" id="2190652at2759"/>
<dbReference type="SUPFAM" id="SSF52058">
    <property type="entry name" value="L domain-like"/>
    <property type="match status" value="1"/>
</dbReference>
<accession>A0A9Q0NBG1</accession>
<proteinExistence type="predicted"/>
<dbReference type="InterPro" id="IPR032675">
    <property type="entry name" value="LRR_dom_sf"/>
</dbReference>
<comment type="caution">
    <text evidence="1">The sequence shown here is derived from an EMBL/GenBank/DDBJ whole genome shotgun (WGS) entry which is preliminary data.</text>
</comment>
<organism evidence="1 2">
    <name type="scientific">Pseudolycoriella hygida</name>
    <dbReference type="NCBI Taxonomy" id="35572"/>
    <lineage>
        <taxon>Eukaryota</taxon>
        <taxon>Metazoa</taxon>
        <taxon>Ecdysozoa</taxon>
        <taxon>Arthropoda</taxon>
        <taxon>Hexapoda</taxon>
        <taxon>Insecta</taxon>
        <taxon>Pterygota</taxon>
        <taxon>Neoptera</taxon>
        <taxon>Endopterygota</taxon>
        <taxon>Diptera</taxon>
        <taxon>Nematocera</taxon>
        <taxon>Sciaroidea</taxon>
        <taxon>Sciaridae</taxon>
        <taxon>Pseudolycoriella</taxon>
    </lineage>
</organism>
<keyword evidence="2" id="KW-1185">Reference proteome</keyword>
<gene>
    <name evidence="1" type="ORF">Bhyg_02444</name>
</gene>
<evidence type="ECO:0000313" key="2">
    <source>
        <dbReference type="Proteomes" id="UP001151699"/>
    </source>
</evidence>
<dbReference type="Gene3D" id="3.80.10.10">
    <property type="entry name" value="Ribonuclease Inhibitor"/>
    <property type="match status" value="1"/>
</dbReference>
<name>A0A9Q0NBG1_9DIPT</name>